<organism evidence="1 2">
    <name type="scientific">Novosphingobium indicum</name>
    <dbReference type="NCBI Taxonomy" id="462949"/>
    <lineage>
        <taxon>Bacteria</taxon>
        <taxon>Pseudomonadati</taxon>
        <taxon>Pseudomonadota</taxon>
        <taxon>Alphaproteobacteria</taxon>
        <taxon>Sphingomonadales</taxon>
        <taxon>Sphingomonadaceae</taxon>
        <taxon>Novosphingobium</taxon>
    </lineage>
</organism>
<evidence type="ECO:0008006" key="3">
    <source>
        <dbReference type="Google" id="ProtNLM"/>
    </source>
</evidence>
<dbReference type="EMBL" id="BMLK01000016">
    <property type="protein sequence ID" value="GGN55617.1"/>
    <property type="molecule type" value="Genomic_DNA"/>
</dbReference>
<accession>A0ABQ2JV42</accession>
<dbReference type="RefSeq" id="WP_229710490.1">
    <property type="nucleotide sequence ID" value="NZ_BMLK01000016.1"/>
</dbReference>
<name>A0ABQ2JV42_9SPHN</name>
<proteinExistence type="predicted"/>
<evidence type="ECO:0000313" key="2">
    <source>
        <dbReference type="Proteomes" id="UP000605099"/>
    </source>
</evidence>
<reference evidence="2" key="1">
    <citation type="journal article" date="2019" name="Int. J. Syst. Evol. Microbiol.">
        <title>The Global Catalogue of Microorganisms (GCM) 10K type strain sequencing project: providing services to taxonomists for standard genome sequencing and annotation.</title>
        <authorList>
            <consortium name="The Broad Institute Genomics Platform"/>
            <consortium name="The Broad Institute Genome Sequencing Center for Infectious Disease"/>
            <person name="Wu L."/>
            <person name="Ma J."/>
        </authorList>
    </citation>
    <scope>NUCLEOTIDE SEQUENCE [LARGE SCALE GENOMIC DNA]</scope>
    <source>
        <strain evidence="2">CGMCC 1.6784</strain>
    </source>
</reference>
<dbReference type="Proteomes" id="UP000605099">
    <property type="component" value="Unassembled WGS sequence"/>
</dbReference>
<gene>
    <name evidence="1" type="ORF">GCM10011349_32470</name>
</gene>
<sequence length="138" mass="16065">MPTNSWTEPRAGEIINYLYLWRHEYERGQDDGRKVRPCMVVATYRKEGRLRVITVPLTTRDYSPDFSIKLPLRLIDHLRLDIRSSVVWNDVNEFTWVGPDVRSGTDGNCVIGAMPEKIYRQVAANIVAHRVKITHRTE</sequence>
<protein>
    <recommendedName>
        <fullName evidence="3">Growth inhibitor PemK</fullName>
    </recommendedName>
</protein>
<keyword evidence="2" id="KW-1185">Reference proteome</keyword>
<comment type="caution">
    <text evidence="1">The sequence shown here is derived from an EMBL/GenBank/DDBJ whole genome shotgun (WGS) entry which is preliminary data.</text>
</comment>
<evidence type="ECO:0000313" key="1">
    <source>
        <dbReference type="EMBL" id="GGN55617.1"/>
    </source>
</evidence>